<dbReference type="PANTHER" id="PTHR21595:SF1">
    <property type="entry name" value="CALMODULIN-REGULATED SPECTRIN-ASSOCIATED PROTEIN 2"/>
    <property type="match status" value="1"/>
</dbReference>
<dbReference type="AlphaFoldDB" id="A0A060XL39"/>
<evidence type="ECO:0000259" key="1">
    <source>
        <dbReference type="PROSITE" id="PS50021"/>
    </source>
</evidence>
<dbReference type="GO" id="GO:0005516">
    <property type="term" value="F:calmodulin binding"/>
    <property type="evidence" value="ECO:0007669"/>
    <property type="project" value="InterPro"/>
</dbReference>
<accession>A0A060XL39</accession>
<dbReference type="SUPFAM" id="SSF47576">
    <property type="entry name" value="Calponin-homology domain, CH-domain"/>
    <property type="match status" value="1"/>
</dbReference>
<dbReference type="InterPro" id="IPR036872">
    <property type="entry name" value="CH_dom_sf"/>
</dbReference>
<protein>
    <recommendedName>
        <fullName evidence="1">Calponin-homology (CH) domain-containing protein</fullName>
    </recommendedName>
</protein>
<reference evidence="2" key="1">
    <citation type="journal article" date="2014" name="Nat. Commun.">
        <title>The rainbow trout genome provides novel insights into evolution after whole-genome duplication in vertebrates.</title>
        <authorList>
            <person name="Berthelot C."/>
            <person name="Brunet F."/>
            <person name="Chalopin D."/>
            <person name="Juanchich A."/>
            <person name="Bernard M."/>
            <person name="Noel B."/>
            <person name="Bento P."/>
            <person name="Da Silva C."/>
            <person name="Labadie K."/>
            <person name="Alberti A."/>
            <person name="Aury J.M."/>
            <person name="Louis A."/>
            <person name="Dehais P."/>
            <person name="Bardou P."/>
            <person name="Montfort J."/>
            <person name="Klopp C."/>
            <person name="Cabau C."/>
            <person name="Gaspin C."/>
            <person name="Thorgaard G.H."/>
            <person name="Boussaha M."/>
            <person name="Quillet E."/>
            <person name="Guyomard R."/>
            <person name="Galiana D."/>
            <person name="Bobe J."/>
            <person name="Volff J.N."/>
            <person name="Genet C."/>
            <person name="Wincker P."/>
            <person name="Jaillon O."/>
            <person name="Roest Crollius H."/>
            <person name="Guiguen Y."/>
        </authorList>
    </citation>
    <scope>NUCLEOTIDE SEQUENCE [LARGE SCALE GENOMIC DNA]</scope>
</reference>
<dbReference type="PANTHER" id="PTHR21595">
    <property type="entry name" value="PATRONIN"/>
    <property type="match status" value="1"/>
</dbReference>
<evidence type="ECO:0000313" key="3">
    <source>
        <dbReference type="Proteomes" id="UP000193380"/>
    </source>
</evidence>
<dbReference type="EMBL" id="FR905582">
    <property type="protein sequence ID" value="CDQ80283.1"/>
    <property type="molecule type" value="Genomic_DNA"/>
</dbReference>
<name>A0A060XL39_ONCMY</name>
<feature type="domain" description="Calponin-homology (CH)" evidence="1">
    <location>
        <begin position="14"/>
        <end position="128"/>
    </location>
</feature>
<evidence type="ECO:0000313" key="2">
    <source>
        <dbReference type="EMBL" id="CDQ80283.1"/>
    </source>
</evidence>
<dbReference type="GO" id="GO:0051011">
    <property type="term" value="F:microtubule minus-end binding"/>
    <property type="evidence" value="ECO:0007669"/>
    <property type="project" value="TreeGrafter"/>
</dbReference>
<sequence>MSTSGRFCSCPESTATASQRARYRREHAKQRSAPSLPLVDNLLKDNTDGCALAALVHFYCPTSVRLEDICLKETMSLADSLYNLQLVQEFCRDNLNHCCHFSLEDMLYAHSSIKVRPWGTEGGLGGTG</sequence>
<gene>
    <name evidence="2" type="ORF">GSONMT00002750001</name>
</gene>
<dbReference type="PROSITE" id="PS50021">
    <property type="entry name" value="CH"/>
    <property type="match status" value="1"/>
</dbReference>
<dbReference type="GO" id="GO:0031122">
    <property type="term" value="P:cytoplasmic microtubule organization"/>
    <property type="evidence" value="ECO:0007669"/>
    <property type="project" value="TreeGrafter"/>
</dbReference>
<dbReference type="PaxDb" id="8022-A0A060XL39"/>
<organism evidence="2 3">
    <name type="scientific">Oncorhynchus mykiss</name>
    <name type="common">Rainbow trout</name>
    <name type="synonym">Salmo gairdneri</name>
    <dbReference type="NCBI Taxonomy" id="8022"/>
    <lineage>
        <taxon>Eukaryota</taxon>
        <taxon>Metazoa</taxon>
        <taxon>Chordata</taxon>
        <taxon>Craniata</taxon>
        <taxon>Vertebrata</taxon>
        <taxon>Euteleostomi</taxon>
        <taxon>Actinopterygii</taxon>
        <taxon>Neopterygii</taxon>
        <taxon>Teleostei</taxon>
        <taxon>Protacanthopterygii</taxon>
        <taxon>Salmoniformes</taxon>
        <taxon>Salmonidae</taxon>
        <taxon>Salmoninae</taxon>
        <taxon>Oncorhynchus</taxon>
    </lineage>
</organism>
<dbReference type="Pfam" id="PF11971">
    <property type="entry name" value="CAMSAP_CH"/>
    <property type="match status" value="1"/>
</dbReference>
<dbReference type="Proteomes" id="UP000193380">
    <property type="component" value="Unassembled WGS sequence"/>
</dbReference>
<dbReference type="InterPro" id="IPR001715">
    <property type="entry name" value="CH_dom"/>
</dbReference>
<reference evidence="2" key="2">
    <citation type="submission" date="2014-03" db="EMBL/GenBank/DDBJ databases">
        <authorList>
            <person name="Genoscope - CEA"/>
        </authorList>
    </citation>
    <scope>NUCLEOTIDE SEQUENCE</scope>
</reference>
<dbReference type="InterPro" id="IPR032940">
    <property type="entry name" value="CAMSAP"/>
</dbReference>
<proteinExistence type="predicted"/>
<dbReference type="InterPro" id="IPR022613">
    <property type="entry name" value="CH_CAMSAP_2"/>
</dbReference>
<dbReference type="GO" id="GO:0036449">
    <property type="term" value="C:microtubule minus-end"/>
    <property type="evidence" value="ECO:0007669"/>
    <property type="project" value="TreeGrafter"/>
</dbReference>
<dbReference type="STRING" id="8022.A0A060XL39"/>
<dbReference type="GO" id="GO:0007026">
    <property type="term" value="P:negative regulation of microtubule depolymerization"/>
    <property type="evidence" value="ECO:0007669"/>
    <property type="project" value="TreeGrafter"/>
</dbReference>